<evidence type="ECO:0000313" key="1">
    <source>
        <dbReference type="EMBL" id="MFC2254945.1"/>
    </source>
</evidence>
<dbReference type="PANTHER" id="PTHR36455">
    <property type="match status" value="1"/>
</dbReference>
<dbReference type="Proteomes" id="UP001595190">
    <property type="component" value="Unassembled WGS sequence"/>
</dbReference>
<name>A0ABV6ZRX8_9HYPH</name>
<gene>
    <name evidence="1" type="primary">tnpB</name>
    <name evidence="1" type="ORF">ACETRX_35610</name>
</gene>
<dbReference type="EMBL" id="JBHGPK010000054">
    <property type="protein sequence ID" value="MFC2254945.1"/>
    <property type="molecule type" value="Genomic_DNA"/>
</dbReference>
<reference evidence="1 2" key="1">
    <citation type="submission" date="2024-09" db="EMBL/GenBank/DDBJ databases">
        <title>Description of Labrys sedimenti sp. nov., isolated from a diclofenac-degrading enrichment culture, and genome-based reclassification of Labrys portucalensis as a later heterotypic synonym of Labrys neptuniae.</title>
        <authorList>
            <person name="Tancsics A."/>
            <person name="Csepanyi A."/>
        </authorList>
    </citation>
    <scope>NUCLEOTIDE SEQUENCE [LARGE SCALE GENOMIC DNA]</scope>
    <source>
        <strain evidence="1 2">LMG 23412</strain>
    </source>
</reference>
<dbReference type="RefSeq" id="WP_394315541.1">
    <property type="nucleotide sequence ID" value="NZ_JBHGPK010000054.1"/>
</dbReference>
<organism evidence="1 2">
    <name type="scientific">Labrys neptuniae</name>
    <dbReference type="NCBI Taxonomy" id="376174"/>
    <lineage>
        <taxon>Bacteria</taxon>
        <taxon>Pseudomonadati</taxon>
        <taxon>Pseudomonadota</taxon>
        <taxon>Alphaproteobacteria</taxon>
        <taxon>Hyphomicrobiales</taxon>
        <taxon>Xanthobacteraceae</taxon>
        <taxon>Labrys</taxon>
    </lineage>
</organism>
<evidence type="ECO:0000313" key="2">
    <source>
        <dbReference type="Proteomes" id="UP001595190"/>
    </source>
</evidence>
<sequence>MIGPTGAVKVMVATRPVDFRKGAEGLAALVRDEMKTDPFNGTVYVFRAKRADRVKLVFWDGTGVCLYAKRLEEGKFQWPSLGDSVVRLTSAQLSALFEGIKECP</sequence>
<proteinExistence type="predicted"/>
<accession>A0ABV6ZRX8</accession>
<dbReference type="Pfam" id="PF05717">
    <property type="entry name" value="TnpB_IS66"/>
    <property type="match status" value="1"/>
</dbReference>
<protein>
    <submittedName>
        <fullName evidence="1">IS66 family insertion sequence element accessory protein TnpB</fullName>
    </submittedName>
</protein>
<comment type="caution">
    <text evidence="1">The sequence shown here is derived from an EMBL/GenBank/DDBJ whole genome shotgun (WGS) entry which is preliminary data.</text>
</comment>
<dbReference type="NCBIfam" id="NF033819">
    <property type="entry name" value="IS66_TnpB"/>
    <property type="match status" value="1"/>
</dbReference>
<dbReference type="PANTHER" id="PTHR36455:SF1">
    <property type="entry name" value="BLR8292 PROTEIN"/>
    <property type="match status" value="1"/>
</dbReference>
<dbReference type="InterPro" id="IPR008878">
    <property type="entry name" value="Transposase_IS66_Orf2"/>
</dbReference>